<dbReference type="EC" id="6.1.1.5" evidence="15"/>
<dbReference type="SUPFAM" id="SSF50677">
    <property type="entry name" value="ValRS/IleRS/LeuRS editing domain"/>
    <property type="match status" value="1"/>
</dbReference>
<dbReference type="InterPro" id="IPR029033">
    <property type="entry name" value="His_PPase_superfam"/>
</dbReference>
<dbReference type="InterPro" id="IPR002300">
    <property type="entry name" value="aa-tRNA-synth_Ia"/>
</dbReference>
<dbReference type="GO" id="GO:0008270">
    <property type="term" value="F:zinc ion binding"/>
    <property type="evidence" value="ECO:0007669"/>
    <property type="project" value="UniProtKB-UniRule"/>
</dbReference>
<evidence type="ECO:0000256" key="1">
    <source>
        <dbReference type="ARBA" id="ARBA00001947"/>
    </source>
</evidence>
<evidence type="ECO:0000256" key="5">
    <source>
        <dbReference type="ARBA" id="ARBA00022490"/>
    </source>
</evidence>
<sequence length="1176" mass="135773">MAENKKDKNPPKLPSKAGLSKLEKETLSFWNEKKIFLKSLKQTAKNKKFIFYEGPPSANGRPGLHHVLARSFKDIICRYKTMQGFNVPRQAGWDTHGLPVEIQVEKSLGLKSKKDIENLVPGNKRESIKLFNQKCRESVWQYRDLWENLTNRMGYWLEMENPYITYDSKYIESLWWIFKKISDKGLLYQGHKVIPWCPRCGTGLSSHEIAQGYKTVTENSIYIKFKLLPKQKIDKFFTDEKTYILSWTTTPWTLPGNVALAVGEKIKYIAVRTPKKELLILAKNLWNKNLFEGKIEKEFSGKELLGLKYKPFFNIKELISSSSYQIYPADFVTTEDGTGIVHTAVMYGEDDYQLGTKFNLPAIHTVSEDGKFKSIVPEFSGLPVKNTDTENKIISHLEKNNFLLKTAPYKHEYPFCWRCDSPILYYARSSWFIKMSSLRKELQKNNEKINWVPAHIKEGRFGEWLKETKDWAISRERYWATPLPIWQCQKGHLSIISSLKELDEKSFSSGNEFIIMRHGEAESNVKKILSSSPENNHHLTEKGKKEVALSAKKLKKEKIDIIISSDILRAKETAVIIKKELEINEVIFDSRLRETNFGDWNGQNISVYKKISKNKLDFFLKSAPNGETLKQVKTRVFLALKDINSRYKNKKILIVSHGDPLSVLAGAALGLPNKEILEEKKYLLKKSEFKKISFKNFPFSDEGDLDIHRPFIDEIFLKCAECGEKMERVKELADVWFDSGAMPFAAINYPFKNCPLIEKNKFFPADYISEGIDQTRGWFYTLLAISTIIKNSTPFKNVVCLGLIHDKNGQKMSKSRGNIVDPWEMMDKYGADSLRWYLYTLNDPGDAKNFNEEDLKKISQNVFGILKNCLIYWLTYGTKNIKLFIRPSHPLDLWLSSRQNQTISEVTSFLEKYDIIRAAKSIESFINDLSRWYIRRSRGRFQNPKNKSDISSASKTLFEALLALSKLIAPFSPFFSEFLYQSLLKNSKNKFKESVHLENWLKTAGKVNNKKLLEDMEIIRRLSSLALAERETAGIKIRQPLKELKIEKINISPALLEILKDEVNVKSITFTSKLPKEKEVELDIDITPELKKEGAIRELIRAIQSLRGKSNLKPGQTVNLYLENYSPEIKNIFEENWPEISRACSLKKLLFNSTSSSLTKEQISIPNLGDLIFSLK</sequence>
<comment type="similarity">
    <text evidence="3 15">Belongs to the class-I aminoacyl-tRNA synthetase family. IleS type 2 subfamily.</text>
</comment>
<comment type="catalytic activity">
    <reaction evidence="14 15">
        <text>tRNA(Ile) + L-isoleucine + ATP = L-isoleucyl-tRNA(Ile) + AMP + diphosphate</text>
        <dbReference type="Rhea" id="RHEA:11060"/>
        <dbReference type="Rhea" id="RHEA-COMP:9666"/>
        <dbReference type="Rhea" id="RHEA-COMP:9695"/>
        <dbReference type="ChEBI" id="CHEBI:30616"/>
        <dbReference type="ChEBI" id="CHEBI:33019"/>
        <dbReference type="ChEBI" id="CHEBI:58045"/>
        <dbReference type="ChEBI" id="CHEBI:78442"/>
        <dbReference type="ChEBI" id="CHEBI:78528"/>
        <dbReference type="ChEBI" id="CHEBI:456215"/>
        <dbReference type="EC" id="6.1.1.5"/>
    </reaction>
</comment>
<dbReference type="Gene3D" id="1.10.730.10">
    <property type="entry name" value="Isoleucyl-tRNA Synthetase, Domain 1"/>
    <property type="match status" value="1"/>
</dbReference>
<dbReference type="Pfam" id="PF08264">
    <property type="entry name" value="Anticodon_1"/>
    <property type="match status" value="1"/>
</dbReference>
<dbReference type="HAMAP" id="MF_02003">
    <property type="entry name" value="Ile_tRNA_synth_type2"/>
    <property type="match status" value="1"/>
</dbReference>
<dbReference type="CDD" id="cd07067">
    <property type="entry name" value="HP_PGM_like"/>
    <property type="match status" value="1"/>
</dbReference>
<evidence type="ECO:0000256" key="15">
    <source>
        <dbReference type="HAMAP-Rule" id="MF_02003"/>
    </source>
</evidence>
<dbReference type="FunFam" id="3.40.50.620:FF:000063">
    <property type="entry name" value="Isoleucine--tRNA ligase"/>
    <property type="match status" value="1"/>
</dbReference>
<dbReference type="InterPro" id="IPR009008">
    <property type="entry name" value="Val/Leu/Ile-tRNA-synth_edit"/>
</dbReference>
<dbReference type="Pfam" id="PF00300">
    <property type="entry name" value="His_Phos_1"/>
    <property type="match status" value="1"/>
</dbReference>
<evidence type="ECO:0000256" key="17">
    <source>
        <dbReference type="PIRSR" id="PIRSR613078-2"/>
    </source>
</evidence>
<evidence type="ECO:0000313" key="21">
    <source>
        <dbReference type="Proteomes" id="UP000177587"/>
    </source>
</evidence>
<dbReference type="GO" id="GO:0006428">
    <property type="term" value="P:isoleucyl-tRNA aminoacylation"/>
    <property type="evidence" value="ECO:0007669"/>
    <property type="project" value="UniProtKB-UniRule"/>
</dbReference>
<evidence type="ECO:0000256" key="9">
    <source>
        <dbReference type="ARBA" id="ARBA00022833"/>
    </source>
</evidence>
<keyword evidence="12 15" id="KW-0030">Aminoacyl-tRNA synthetase</keyword>
<feature type="domain" description="Aminoacyl-tRNA synthetase class Ia" evidence="18">
    <location>
        <begin position="708"/>
        <end position="848"/>
    </location>
</feature>
<dbReference type="Pfam" id="PF00133">
    <property type="entry name" value="tRNA-synt_1"/>
    <property type="match status" value="2"/>
</dbReference>
<accession>A0A1G2CPX3</accession>
<keyword evidence="8 15" id="KW-0547">Nucleotide-binding</keyword>
<evidence type="ECO:0000256" key="2">
    <source>
        <dbReference type="ARBA" id="ARBA00004496"/>
    </source>
</evidence>
<dbReference type="InterPro" id="IPR009080">
    <property type="entry name" value="tRNAsynth_Ia_anticodon-bd"/>
</dbReference>
<keyword evidence="11 15" id="KW-0648">Protein biosynthesis</keyword>
<evidence type="ECO:0000259" key="18">
    <source>
        <dbReference type="Pfam" id="PF00133"/>
    </source>
</evidence>
<keyword evidence="6 15" id="KW-0436">Ligase</keyword>
<dbReference type="InterPro" id="IPR033709">
    <property type="entry name" value="Anticodon_Ile_ABEc"/>
</dbReference>
<feature type="domain" description="Methionyl/Valyl/Leucyl/Isoleucyl-tRNA synthetase anticodon-binding" evidence="19">
    <location>
        <begin position="892"/>
        <end position="1042"/>
    </location>
</feature>
<feature type="domain" description="Aminoacyl-tRNA synthetase class Ia" evidence="18">
    <location>
        <begin position="26"/>
        <end position="511"/>
    </location>
</feature>
<dbReference type="Gene3D" id="3.40.50.620">
    <property type="entry name" value="HUPs"/>
    <property type="match status" value="3"/>
</dbReference>
<keyword evidence="5 15" id="KW-0963">Cytoplasm</keyword>
<name>A0A1G2CPX3_9BACT</name>
<evidence type="ECO:0000256" key="6">
    <source>
        <dbReference type="ARBA" id="ARBA00022598"/>
    </source>
</evidence>
<dbReference type="SUPFAM" id="SSF52374">
    <property type="entry name" value="Nucleotidylyl transferase"/>
    <property type="match status" value="1"/>
</dbReference>
<protein>
    <recommendedName>
        <fullName evidence="15">Isoleucine--tRNA ligase</fullName>
        <ecNumber evidence="15">6.1.1.5</ecNumber>
    </recommendedName>
    <alternativeName>
        <fullName evidence="15">Isoleucyl-tRNA synthetase</fullName>
        <shortName evidence="15">IleRS</shortName>
    </alternativeName>
</protein>
<dbReference type="InterPro" id="IPR001345">
    <property type="entry name" value="PG/BPGM_mutase_AS"/>
</dbReference>
<reference evidence="20 21" key="1">
    <citation type="journal article" date="2016" name="Nat. Commun.">
        <title>Thousands of microbial genomes shed light on interconnected biogeochemical processes in an aquifer system.</title>
        <authorList>
            <person name="Anantharaman K."/>
            <person name="Brown C.T."/>
            <person name="Hug L.A."/>
            <person name="Sharon I."/>
            <person name="Castelle C.J."/>
            <person name="Probst A.J."/>
            <person name="Thomas B.C."/>
            <person name="Singh A."/>
            <person name="Wilkins M.J."/>
            <person name="Karaoz U."/>
            <person name="Brodie E.L."/>
            <person name="Williams K.H."/>
            <person name="Hubbard S.S."/>
            <person name="Banfield J.F."/>
        </authorList>
    </citation>
    <scope>NUCLEOTIDE SEQUENCE [LARGE SCALE GENOMIC DNA]</scope>
</reference>
<evidence type="ECO:0000256" key="13">
    <source>
        <dbReference type="ARBA" id="ARBA00025217"/>
    </source>
</evidence>
<comment type="domain">
    <text evidence="15">IleRS has two distinct active sites: one for aminoacylation and one for editing. The misactivated valine is translocated from the active site to the editing site, which sterically excludes the correctly activated isoleucine. The single editing site contains two valyl binding pockets, one specific for each substrate (Val-AMP or Val-tRNA(Ile)).</text>
</comment>
<dbReference type="GO" id="GO:0005524">
    <property type="term" value="F:ATP binding"/>
    <property type="evidence" value="ECO:0007669"/>
    <property type="project" value="UniProtKB-UniRule"/>
</dbReference>
<evidence type="ECO:0000256" key="11">
    <source>
        <dbReference type="ARBA" id="ARBA00022917"/>
    </source>
</evidence>
<feature type="binding site" evidence="15">
    <location>
        <position position="814"/>
    </location>
    <ligand>
        <name>ATP</name>
        <dbReference type="ChEBI" id="CHEBI:30616"/>
    </ligand>
</feature>
<evidence type="ECO:0000256" key="14">
    <source>
        <dbReference type="ARBA" id="ARBA00048359"/>
    </source>
</evidence>
<comment type="cofactor">
    <cofactor evidence="1 15">
        <name>Zn(2+)</name>
        <dbReference type="ChEBI" id="CHEBI:29105"/>
    </cofactor>
</comment>
<comment type="function">
    <text evidence="13 15">Catalyzes the attachment of isoleucine to tRNA(Ile). As IleRS can inadvertently accommodate and process structurally similar amino acids such as valine, to avoid such errors it has two additional distinct tRNA(Ile)-dependent editing activities. One activity is designated as 'pretransfer' editing and involves the hydrolysis of activated Val-AMP. The other activity is designated 'posttransfer' editing and involves deacylation of mischarged Val-tRNA(Ile).</text>
</comment>
<proteinExistence type="inferred from homology"/>
<dbReference type="SUPFAM" id="SSF47323">
    <property type="entry name" value="Anticodon-binding domain of a subclass of class I aminoacyl-tRNA synthetases"/>
    <property type="match status" value="2"/>
</dbReference>
<evidence type="ECO:0000256" key="4">
    <source>
        <dbReference type="ARBA" id="ARBA00011245"/>
    </source>
</evidence>
<comment type="subunit">
    <text evidence="4 15">Monomer.</text>
</comment>
<keyword evidence="10 15" id="KW-0067">ATP-binding</keyword>
<comment type="subcellular location">
    <subcellularLocation>
        <location evidence="2 15">Cytoplasm</location>
    </subcellularLocation>
</comment>
<evidence type="ECO:0000256" key="16">
    <source>
        <dbReference type="PIRSR" id="PIRSR613078-1"/>
    </source>
</evidence>
<organism evidence="20 21">
    <name type="scientific">Candidatus Liptonbacteria bacterium RIFOXYD1_FULL_36_11</name>
    <dbReference type="NCBI Taxonomy" id="1798656"/>
    <lineage>
        <taxon>Bacteria</taxon>
        <taxon>Candidatus Liptoniibacteriota</taxon>
    </lineage>
</organism>
<dbReference type="PANTHER" id="PTHR42780:SF1">
    <property type="entry name" value="ISOLEUCINE--TRNA LIGASE, CYTOPLASMIC"/>
    <property type="match status" value="1"/>
</dbReference>
<gene>
    <name evidence="15" type="primary">ileS</name>
    <name evidence="20" type="ORF">A2604_02940</name>
</gene>
<dbReference type="CDD" id="cd07961">
    <property type="entry name" value="Anticodon_Ia_Ile_ABEc"/>
    <property type="match status" value="1"/>
</dbReference>
<dbReference type="InterPro" id="IPR002301">
    <property type="entry name" value="Ile-tRNA-ligase"/>
</dbReference>
<feature type="short sequence motif" description="'HIGH' region" evidence="15">
    <location>
        <begin position="56"/>
        <end position="66"/>
    </location>
</feature>
<dbReference type="InterPro" id="IPR023586">
    <property type="entry name" value="Ile-tRNA-ligase_type2"/>
</dbReference>
<evidence type="ECO:0000256" key="10">
    <source>
        <dbReference type="ARBA" id="ARBA00022840"/>
    </source>
</evidence>
<dbReference type="InterPro" id="IPR013155">
    <property type="entry name" value="M/V/L/I-tRNA-synth_anticd-bd"/>
</dbReference>
<evidence type="ECO:0000256" key="8">
    <source>
        <dbReference type="ARBA" id="ARBA00022741"/>
    </source>
</evidence>
<feature type="binding site" evidence="17">
    <location>
        <position position="569"/>
    </location>
    <ligand>
        <name>substrate</name>
    </ligand>
</feature>
<dbReference type="Proteomes" id="UP000177587">
    <property type="component" value="Unassembled WGS sequence"/>
</dbReference>
<evidence type="ECO:0000259" key="19">
    <source>
        <dbReference type="Pfam" id="PF08264"/>
    </source>
</evidence>
<dbReference type="GO" id="GO:0000049">
    <property type="term" value="F:tRNA binding"/>
    <property type="evidence" value="ECO:0007669"/>
    <property type="project" value="InterPro"/>
</dbReference>
<dbReference type="PRINTS" id="PR00984">
    <property type="entry name" value="TRNASYNTHILE"/>
</dbReference>
<evidence type="ECO:0000256" key="12">
    <source>
        <dbReference type="ARBA" id="ARBA00023146"/>
    </source>
</evidence>
<dbReference type="PANTHER" id="PTHR42780">
    <property type="entry name" value="SOLEUCYL-TRNA SYNTHETASE"/>
    <property type="match status" value="1"/>
</dbReference>
<feature type="active site" description="Tele-phosphohistidine intermediate" evidence="16">
    <location>
        <position position="518"/>
    </location>
</feature>
<feature type="binding site" evidence="17">
    <location>
        <begin position="517"/>
        <end position="524"/>
    </location>
    <ligand>
        <name>substrate</name>
    </ligand>
</feature>
<dbReference type="GO" id="GO:0004822">
    <property type="term" value="F:isoleucine-tRNA ligase activity"/>
    <property type="evidence" value="ECO:0007669"/>
    <property type="project" value="UniProtKB-UniRule"/>
</dbReference>
<dbReference type="InterPro" id="IPR014729">
    <property type="entry name" value="Rossmann-like_a/b/a_fold"/>
</dbReference>
<dbReference type="SUPFAM" id="SSF53254">
    <property type="entry name" value="Phosphoglycerate mutase-like"/>
    <property type="match status" value="1"/>
</dbReference>
<keyword evidence="9 15" id="KW-0862">Zinc</keyword>
<dbReference type="Gene3D" id="3.40.50.1240">
    <property type="entry name" value="Phosphoglycerate mutase-like"/>
    <property type="match status" value="1"/>
</dbReference>
<dbReference type="GO" id="GO:0005737">
    <property type="term" value="C:cytoplasm"/>
    <property type="evidence" value="ECO:0007669"/>
    <property type="project" value="UniProtKB-SubCell"/>
</dbReference>
<dbReference type="GO" id="GO:0002161">
    <property type="term" value="F:aminoacyl-tRNA deacylase activity"/>
    <property type="evidence" value="ECO:0007669"/>
    <property type="project" value="InterPro"/>
</dbReference>
<evidence type="ECO:0000313" key="20">
    <source>
        <dbReference type="EMBL" id="OGZ03297.1"/>
    </source>
</evidence>
<evidence type="ECO:0000256" key="7">
    <source>
        <dbReference type="ARBA" id="ARBA00022723"/>
    </source>
</evidence>
<feature type="active site" description="Proton donor/acceptor" evidence="16">
    <location>
        <position position="594"/>
    </location>
</feature>
<feature type="short sequence motif" description="'KMSKS' region" evidence="15">
    <location>
        <begin position="811"/>
        <end position="815"/>
    </location>
</feature>
<dbReference type="STRING" id="1798656.A2604_02940"/>
<dbReference type="PROSITE" id="PS00175">
    <property type="entry name" value="PG_MUTASE"/>
    <property type="match status" value="1"/>
</dbReference>
<dbReference type="Gene3D" id="3.90.740.10">
    <property type="entry name" value="Valyl/Leucyl/Isoleucyl-tRNA synthetase, editing domain"/>
    <property type="match status" value="1"/>
</dbReference>
<evidence type="ECO:0000256" key="3">
    <source>
        <dbReference type="ARBA" id="ARBA00007078"/>
    </source>
</evidence>
<dbReference type="EMBL" id="MHLG01000025">
    <property type="protein sequence ID" value="OGZ03297.1"/>
    <property type="molecule type" value="Genomic_DNA"/>
</dbReference>
<dbReference type="SMART" id="SM00855">
    <property type="entry name" value="PGAM"/>
    <property type="match status" value="1"/>
</dbReference>
<comment type="caution">
    <text evidence="20">The sequence shown here is derived from an EMBL/GenBank/DDBJ whole genome shotgun (WGS) entry which is preliminary data.</text>
</comment>
<keyword evidence="7 15" id="KW-0479">Metal-binding</keyword>
<dbReference type="AlphaFoldDB" id="A0A1G2CPX3"/>
<dbReference type="InterPro" id="IPR013078">
    <property type="entry name" value="His_Pase_superF_clade-1"/>
</dbReference>